<evidence type="ECO:0000256" key="3">
    <source>
        <dbReference type="ARBA" id="ARBA00022475"/>
    </source>
</evidence>
<evidence type="ECO:0000256" key="7">
    <source>
        <dbReference type="SAM" id="Phobius"/>
    </source>
</evidence>
<sequence length="338" mass="36192">MTAAAPRVQWIDIAKGVAIALVVLHHSLQFLEAYGWVAGPLQRADTGLTTMRMPLFFAVSGLLAAGAIRTLPFGRLWRRRLLLLAYLYVLWGLVRAVWFSLVPWPLEPLDPWMQFLVSPVQPWSGLWYLYALVLYSAAAWAMRRLPAWLQLTFAGAVSVLFASGIIQLGTGYTWRSIGTYFFFFVFGMHGRELLLRWAERVTWPLGIGVFAGYGALTLGLSLVPSSVRWAATLPVAVLGVAAGVALAVMLSRIPVAGNAAQGLGARTLPVYVLHVLVISALAPLIPVAALPTAAVAVGLAAVAIAVALALYAAVGRVPGLFSLPPGIPPLPRAEPAAD</sequence>
<evidence type="ECO:0000256" key="1">
    <source>
        <dbReference type="ARBA" id="ARBA00004651"/>
    </source>
</evidence>
<dbReference type="GO" id="GO:0005886">
    <property type="term" value="C:plasma membrane"/>
    <property type="evidence" value="ECO:0007669"/>
    <property type="project" value="UniProtKB-SubCell"/>
</dbReference>
<evidence type="ECO:0000313" key="10">
    <source>
        <dbReference type="Proteomes" id="UP000034098"/>
    </source>
</evidence>
<dbReference type="GO" id="GO:0009246">
    <property type="term" value="P:enterobacterial common antigen biosynthetic process"/>
    <property type="evidence" value="ECO:0007669"/>
    <property type="project" value="TreeGrafter"/>
</dbReference>
<organism evidence="9 10">
    <name type="scientific">Microbacterium trichothecenolyticum</name>
    <name type="common">Aureobacterium trichothecenolyticum</name>
    <dbReference type="NCBI Taxonomy" id="69370"/>
    <lineage>
        <taxon>Bacteria</taxon>
        <taxon>Bacillati</taxon>
        <taxon>Actinomycetota</taxon>
        <taxon>Actinomycetes</taxon>
        <taxon>Micrococcales</taxon>
        <taxon>Microbacteriaceae</taxon>
        <taxon>Microbacterium</taxon>
    </lineage>
</organism>
<dbReference type="AlphaFoldDB" id="A0A0M2H1T6"/>
<evidence type="ECO:0000256" key="6">
    <source>
        <dbReference type="ARBA" id="ARBA00023136"/>
    </source>
</evidence>
<comment type="subcellular location">
    <subcellularLocation>
        <location evidence="1">Cell membrane</location>
        <topology evidence="1">Multi-pass membrane protein</topology>
    </subcellularLocation>
</comment>
<dbReference type="Proteomes" id="UP000034098">
    <property type="component" value="Unassembled WGS sequence"/>
</dbReference>
<feature type="transmembrane region" description="Helical" evidence="7">
    <location>
        <begin position="270"/>
        <end position="289"/>
    </location>
</feature>
<evidence type="ECO:0000256" key="4">
    <source>
        <dbReference type="ARBA" id="ARBA00022692"/>
    </source>
</evidence>
<feature type="transmembrane region" description="Helical" evidence="7">
    <location>
        <begin position="201"/>
        <end position="223"/>
    </location>
</feature>
<feature type="domain" description="Acyltransferase 3" evidence="8">
    <location>
        <begin position="9"/>
        <end position="310"/>
    </location>
</feature>
<evidence type="ECO:0000313" key="9">
    <source>
        <dbReference type="EMBL" id="KJL40348.1"/>
    </source>
</evidence>
<dbReference type="PANTHER" id="PTHR40074">
    <property type="entry name" value="O-ACETYLTRANSFERASE WECH"/>
    <property type="match status" value="1"/>
</dbReference>
<evidence type="ECO:0000256" key="2">
    <source>
        <dbReference type="ARBA" id="ARBA00007400"/>
    </source>
</evidence>
<feature type="transmembrane region" description="Helical" evidence="7">
    <location>
        <begin position="172"/>
        <end position="189"/>
    </location>
</feature>
<accession>A0A0M2H1T6</accession>
<dbReference type="EMBL" id="JYJA01000040">
    <property type="protein sequence ID" value="KJL40348.1"/>
    <property type="molecule type" value="Genomic_DNA"/>
</dbReference>
<feature type="transmembrane region" description="Helical" evidence="7">
    <location>
        <begin position="51"/>
        <end position="71"/>
    </location>
</feature>
<gene>
    <name evidence="9" type="primary">ycfT</name>
    <name evidence="9" type="ORF">RS82_03677</name>
</gene>
<keyword evidence="6 7" id="KW-0472">Membrane</keyword>
<feature type="transmembrane region" description="Helical" evidence="7">
    <location>
        <begin position="83"/>
        <end position="104"/>
    </location>
</feature>
<dbReference type="Pfam" id="PF01757">
    <property type="entry name" value="Acyl_transf_3"/>
    <property type="match status" value="1"/>
</dbReference>
<comment type="similarity">
    <text evidence="2">Belongs to the acyltransferase 3 family.</text>
</comment>
<dbReference type="PATRIC" id="fig|69370.6.peg.3744"/>
<keyword evidence="4 7" id="KW-0812">Transmembrane</keyword>
<proteinExistence type="inferred from homology"/>
<feature type="transmembrane region" description="Helical" evidence="7">
    <location>
        <begin position="12"/>
        <end position="31"/>
    </location>
</feature>
<feature type="transmembrane region" description="Helical" evidence="7">
    <location>
        <begin position="148"/>
        <end position="166"/>
    </location>
</feature>
<comment type="caution">
    <text evidence="9">The sequence shown here is derived from an EMBL/GenBank/DDBJ whole genome shotgun (WGS) entry which is preliminary data.</text>
</comment>
<dbReference type="PANTHER" id="PTHR40074:SF4">
    <property type="entry name" value="INNER MEMBRANE PROTEIN YCFT"/>
    <property type="match status" value="1"/>
</dbReference>
<feature type="transmembrane region" description="Helical" evidence="7">
    <location>
        <begin position="229"/>
        <end position="250"/>
    </location>
</feature>
<evidence type="ECO:0000259" key="8">
    <source>
        <dbReference type="Pfam" id="PF01757"/>
    </source>
</evidence>
<name>A0A0M2H1T6_MICTR</name>
<keyword evidence="5 7" id="KW-1133">Transmembrane helix</keyword>
<reference evidence="9 10" key="1">
    <citation type="submission" date="2015-02" db="EMBL/GenBank/DDBJ databases">
        <title>Draft genome sequences of ten Microbacterium spp. with emphasis on heavy metal contaminated environments.</title>
        <authorList>
            <person name="Corretto E."/>
        </authorList>
    </citation>
    <scope>NUCLEOTIDE SEQUENCE [LARGE SCALE GENOMIC DNA]</scope>
    <source>
        <strain evidence="9 10">DSM 8608</strain>
    </source>
</reference>
<protein>
    <submittedName>
        <fullName evidence="9">Inner membrane protein YcfT</fullName>
    </submittedName>
</protein>
<dbReference type="GO" id="GO:0016413">
    <property type="term" value="F:O-acetyltransferase activity"/>
    <property type="evidence" value="ECO:0007669"/>
    <property type="project" value="TreeGrafter"/>
</dbReference>
<feature type="transmembrane region" description="Helical" evidence="7">
    <location>
        <begin position="295"/>
        <end position="314"/>
    </location>
</feature>
<dbReference type="InterPro" id="IPR002656">
    <property type="entry name" value="Acyl_transf_3_dom"/>
</dbReference>
<evidence type="ECO:0000256" key="5">
    <source>
        <dbReference type="ARBA" id="ARBA00022989"/>
    </source>
</evidence>
<keyword evidence="10" id="KW-1185">Reference proteome</keyword>
<keyword evidence="3" id="KW-1003">Cell membrane</keyword>